<name>A0A4Z1PJD6_9PEZI</name>
<sequence>MLRRFLNRRDSTAAFLAAYALYCNDSTDALLAAYALYCKSFERLLRLPAIRPNFYALNDDKVPIPPLAKRQKRNTTQVKKPASSRLSRVPTLNFIDAENQQKFDDLANADETHLHDTDHPTSDVNDPIACRISLEGVCFSYYDIMRVGSRCFEQSCSTVKHASRSGILSTALEQEDGQIKTWTQEGSSACKVQTKIRTASTGEASRCASTRQQARVRPEVEVETKPEAENKPDPQPDLPPDAKLGAQQVVTPKNQEAVQPDRKPMVDKLD</sequence>
<reference evidence="2 3" key="1">
    <citation type="submission" date="2019-04" db="EMBL/GenBank/DDBJ databases">
        <title>High contiguity whole genome sequence and gene annotation resource for two Venturia nashicola isolates.</title>
        <authorList>
            <person name="Prokchorchik M."/>
            <person name="Won K."/>
            <person name="Lee Y."/>
            <person name="Choi E.D."/>
            <person name="Segonzac C."/>
            <person name="Sohn K.H."/>
        </authorList>
    </citation>
    <scope>NUCLEOTIDE SEQUENCE [LARGE SCALE GENOMIC DNA]</scope>
    <source>
        <strain evidence="2 3">PRI2</strain>
    </source>
</reference>
<organism evidence="2 3">
    <name type="scientific">Venturia nashicola</name>
    <dbReference type="NCBI Taxonomy" id="86259"/>
    <lineage>
        <taxon>Eukaryota</taxon>
        <taxon>Fungi</taxon>
        <taxon>Dikarya</taxon>
        <taxon>Ascomycota</taxon>
        <taxon>Pezizomycotina</taxon>
        <taxon>Dothideomycetes</taxon>
        <taxon>Pleosporomycetidae</taxon>
        <taxon>Venturiales</taxon>
        <taxon>Venturiaceae</taxon>
        <taxon>Venturia</taxon>
    </lineage>
</organism>
<comment type="caution">
    <text evidence="2">The sequence shown here is derived from an EMBL/GenBank/DDBJ whole genome shotgun (WGS) entry which is preliminary data.</text>
</comment>
<keyword evidence="3" id="KW-1185">Reference proteome</keyword>
<dbReference type="EMBL" id="SNSC02000008">
    <property type="protein sequence ID" value="TID22044.1"/>
    <property type="molecule type" value="Genomic_DNA"/>
</dbReference>
<evidence type="ECO:0000313" key="2">
    <source>
        <dbReference type="EMBL" id="TID22044.1"/>
    </source>
</evidence>
<gene>
    <name evidence="2" type="ORF">E6O75_ATG10838</name>
</gene>
<accession>A0A4Z1PJD6</accession>
<feature type="compositionally biased region" description="Polar residues" evidence="1">
    <location>
        <begin position="201"/>
        <end position="213"/>
    </location>
</feature>
<feature type="region of interest" description="Disordered" evidence="1">
    <location>
        <begin position="201"/>
        <end position="270"/>
    </location>
</feature>
<feature type="compositionally biased region" description="Basic and acidic residues" evidence="1">
    <location>
        <begin position="216"/>
        <end position="234"/>
    </location>
</feature>
<protein>
    <submittedName>
        <fullName evidence="2">Uncharacterized protein</fullName>
    </submittedName>
</protein>
<dbReference type="AlphaFoldDB" id="A0A4Z1PJD6"/>
<feature type="compositionally biased region" description="Basic and acidic residues" evidence="1">
    <location>
        <begin position="259"/>
        <end position="270"/>
    </location>
</feature>
<dbReference type="Proteomes" id="UP000298493">
    <property type="component" value="Unassembled WGS sequence"/>
</dbReference>
<feature type="compositionally biased region" description="Polar residues" evidence="1">
    <location>
        <begin position="248"/>
        <end position="257"/>
    </location>
</feature>
<evidence type="ECO:0000256" key="1">
    <source>
        <dbReference type="SAM" id="MobiDB-lite"/>
    </source>
</evidence>
<evidence type="ECO:0000313" key="3">
    <source>
        <dbReference type="Proteomes" id="UP000298493"/>
    </source>
</evidence>
<proteinExistence type="predicted"/>